<comment type="function">
    <text evidence="6">May be an activator protein for the gylABX operon.</text>
</comment>
<evidence type="ECO:0000256" key="7">
    <source>
        <dbReference type="ARBA" id="ARBA00070406"/>
    </source>
</evidence>
<dbReference type="RefSeq" id="WP_189907859.1">
    <property type="nucleotide sequence ID" value="NZ_BNBC01000067.1"/>
</dbReference>
<keyword evidence="3" id="KW-0238">DNA-binding</keyword>
<feature type="domain" description="IclR-ED" evidence="10">
    <location>
        <begin position="86"/>
        <end position="268"/>
    </location>
</feature>
<dbReference type="PROSITE" id="PS51078">
    <property type="entry name" value="ICLR_ED"/>
    <property type="match status" value="1"/>
</dbReference>
<dbReference type="GO" id="GO:0045892">
    <property type="term" value="P:negative regulation of DNA-templated transcription"/>
    <property type="evidence" value="ECO:0007669"/>
    <property type="project" value="TreeGrafter"/>
</dbReference>
<evidence type="ECO:0000313" key="12">
    <source>
        <dbReference type="Proteomes" id="UP000641386"/>
    </source>
</evidence>
<keyword evidence="2" id="KW-0805">Transcription regulation</keyword>
<organism evidence="11 12">
    <name type="scientific">Streptomyces spiralis</name>
    <dbReference type="NCBI Taxonomy" id="66376"/>
    <lineage>
        <taxon>Bacteria</taxon>
        <taxon>Bacillati</taxon>
        <taxon>Actinomycetota</taxon>
        <taxon>Actinomycetes</taxon>
        <taxon>Kitasatosporales</taxon>
        <taxon>Streptomycetaceae</taxon>
        <taxon>Streptomyces</taxon>
    </lineage>
</organism>
<evidence type="ECO:0000259" key="10">
    <source>
        <dbReference type="PROSITE" id="PS51078"/>
    </source>
</evidence>
<evidence type="ECO:0000256" key="6">
    <source>
        <dbReference type="ARBA" id="ARBA00058938"/>
    </source>
</evidence>
<evidence type="ECO:0000256" key="2">
    <source>
        <dbReference type="ARBA" id="ARBA00023015"/>
    </source>
</evidence>
<dbReference type="FunFam" id="1.10.10.10:FF:000056">
    <property type="entry name" value="IclR family transcriptional regulator"/>
    <property type="match status" value="1"/>
</dbReference>
<dbReference type="Gene3D" id="1.10.10.10">
    <property type="entry name" value="Winged helix-like DNA-binding domain superfamily/Winged helix DNA-binding domain"/>
    <property type="match status" value="1"/>
</dbReference>
<keyword evidence="5" id="KW-0804">Transcription</keyword>
<comment type="caution">
    <text evidence="11">The sequence shown here is derived from an EMBL/GenBank/DDBJ whole genome shotgun (WGS) entry which is preliminary data.</text>
</comment>
<feature type="region of interest" description="Disordered" evidence="8">
    <location>
        <begin position="1"/>
        <end position="24"/>
    </location>
</feature>
<dbReference type="GO" id="GO:0006071">
    <property type="term" value="P:glycerol metabolic process"/>
    <property type="evidence" value="ECO:0007669"/>
    <property type="project" value="UniProtKB-KW"/>
</dbReference>
<evidence type="ECO:0000259" key="9">
    <source>
        <dbReference type="PROSITE" id="PS51077"/>
    </source>
</evidence>
<dbReference type="PANTHER" id="PTHR30136:SF24">
    <property type="entry name" value="HTH-TYPE TRANSCRIPTIONAL REPRESSOR ALLR"/>
    <property type="match status" value="1"/>
</dbReference>
<proteinExistence type="predicted"/>
<dbReference type="Gene3D" id="3.30.450.40">
    <property type="match status" value="1"/>
</dbReference>
<evidence type="ECO:0000313" key="11">
    <source>
        <dbReference type="EMBL" id="GHF14329.1"/>
    </source>
</evidence>
<protein>
    <recommendedName>
        <fullName evidence="7">Glycerol operon regulatory protein</fullName>
    </recommendedName>
</protein>
<dbReference type="SUPFAM" id="SSF46785">
    <property type="entry name" value="Winged helix' DNA-binding domain"/>
    <property type="match status" value="1"/>
</dbReference>
<name>A0A919ALE6_9ACTN</name>
<reference evidence="11" key="2">
    <citation type="submission" date="2020-09" db="EMBL/GenBank/DDBJ databases">
        <authorList>
            <person name="Sun Q."/>
            <person name="Ohkuma M."/>
        </authorList>
    </citation>
    <scope>NUCLEOTIDE SEQUENCE</scope>
    <source>
        <strain evidence="11">JCM 3302</strain>
    </source>
</reference>
<keyword evidence="1" id="KW-0319">Glycerol metabolism</keyword>
<dbReference type="EMBL" id="BNBC01000067">
    <property type="protein sequence ID" value="GHF14329.1"/>
    <property type="molecule type" value="Genomic_DNA"/>
</dbReference>
<dbReference type="Proteomes" id="UP000641386">
    <property type="component" value="Unassembled WGS sequence"/>
</dbReference>
<evidence type="ECO:0000256" key="1">
    <source>
        <dbReference type="ARBA" id="ARBA00022798"/>
    </source>
</evidence>
<dbReference type="Pfam" id="PF01614">
    <property type="entry name" value="IclR_C"/>
    <property type="match status" value="1"/>
</dbReference>
<keyword evidence="12" id="KW-1185">Reference proteome</keyword>
<dbReference type="PANTHER" id="PTHR30136">
    <property type="entry name" value="HELIX-TURN-HELIX TRANSCRIPTIONAL REGULATOR, ICLR FAMILY"/>
    <property type="match status" value="1"/>
</dbReference>
<evidence type="ECO:0000256" key="4">
    <source>
        <dbReference type="ARBA" id="ARBA00023159"/>
    </source>
</evidence>
<sequence length="272" mass="29168">MSDSIEGRPPPERAGFPHQSPSPVQSVDRAAGILEFLGRQEEAGVTEIAAELGVHKSTASRLATALELRGLIEQTEERGKYRLGLGLIRLAGAASVRLDLSRQSRPVCERLAARVAETINLAILDRDAAINIDQVLGPSAITTHNWLGRRTPLHATSSGKVLLAHLPEPERERRLAAPMERYTPHTVTDPCTLRAQLTSIRAAGCAYSVEELEKGLNAVAAPVVTFNGQVVAALSASGPSFRLSVQRLREVAALVRTAAQEISGRLGHLGRP</sequence>
<accession>A0A919ALE6</accession>
<dbReference type="Pfam" id="PF09339">
    <property type="entry name" value="HTH_IclR"/>
    <property type="match status" value="1"/>
</dbReference>
<dbReference type="InterPro" id="IPR036388">
    <property type="entry name" value="WH-like_DNA-bd_sf"/>
</dbReference>
<reference evidence="11" key="1">
    <citation type="journal article" date="2014" name="Int. J. Syst. Evol. Microbiol.">
        <title>Complete genome sequence of Corynebacterium casei LMG S-19264T (=DSM 44701T), isolated from a smear-ripened cheese.</title>
        <authorList>
            <consortium name="US DOE Joint Genome Institute (JGI-PGF)"/>
            <person name="Walter F."/>
            <person name="Albersmeier A."/>
            <person name="Kalinowski J."/>
            <person name="Ruckert C."/>
        </authorList>
    </citation>
    <scope>NUCLEOTIDE SEQUENCE</scope>
    <source>
        <strain evidence="11">JCM 3302</strain>
    </source>
</reference>
<dbReference type="PROSITE" id="PS51077">
    <property type="entry name" value="HTH_ICLR"/>
    <property type="match status" value="1"/>
</dbReference>
<dbReference type="SUPFAM" id="SSF55781">
    <property type="entry name" value="GAF domain-like"/>
    <property type="match status" value="1"/>
</dbReference>
<dbReference type="InterPro" id="IPR050707">
    <property type="entry name" value="HTH_MetabolicPath_Reg"/>
</dbReference>
<dbReference type="InterPro" id="IPR005471">
    <property type="entry name" value="Tscrpt_reg_IclR_N"/>
</dbReference>
<dbReference type="GO" id="GO:0003677">
    <property type="term" value="F:DNA binding"/>
    <property type="evidence" value="ECO:0007669"/>
    <property type="project" value="UniProtKB-KW"/>
</dbReference>
<evidence type="ECO:0000256" key="8">
    <source>
        <dbReference type="SAM" id="MobiDB-lite"/>
    </source>
</evidence>
<dbReference type="InterPro" id="IPR014757">
    <property type="entry name" value="Tscrpt_reg_IclR_C"/>
</dbReference>
<evidence type="ECO:0000256" key="3">
    <source>
        <dbReference type="ARBA" id="ARBA00023125"/>
    </source>
</evidence>
<dbReference type="GO" id="GO:0003700">
    <property type="term" value="F:DNA-binding transcription factor activity"/>
    <property type="evidence" value="ECO:0007669"/>
    <property type="project" value="TreeGrafter"/>
</dbReference>
<dbReference type="InterPro" id="IPR036390">
    <property type="entry name" value="WH_DNA-bd_sf"/>
</dbReference>
<feature type="domain" description="HTH iclR-type" evidence="9">
    <location>
        <begin position="24"/>
        <end position="85"/>
    </location>
</feature>
<dbReference type="SMART" id="SM00346">
    <property type="entry name" value="HTH_ICLR"/>
    <property type="match status" value="1"/>
</dbReference>
<gene>
    <name evidence="11" type="ORF">GCM10014715_82210</name>
</gene>
<dbReference type="InterPro" id="IPR029016">
    <property type="entry name" value="GAF-like_dom_sf"/>
</dbReference>
<feature type="compositionally biased region" description="Basic and acidic residues" evidence="8">
    <location>
        <begin position="1"/>
        <end position="11"/>
    </location>
</feature>
<dbReference type="AlphaFoldDB" id="A0A919ALE6"/>
<evidence type="ECO:0000256" key="5">
    <source>
        <dbReference type="ARBA" id="ARBA00023163"/>
    </source>
</evidence>
<keyword evidence="4" id="KW-0010">Activator</keyword>